<dbReference type="InterPro" id="IPR006176">
    <property type="entry name" value="3-OHacyl-CoA_DH_NAD-bd"/>
</dbReference>
<dbReference type="NCBIfam" id="NF006124">
    <property type="entry name" value="PRK08268.1"/>
    <property type="match status" value="1"/>
</dbReference>
<dbReference type="SUPFAM" id="SSF51735">
    <property type="entry name" value="NAD(P)-binding Rossmann-fold domains"/>
    <property type="match status" value="1"/>
</dbReference>
<organism evidence="5 6">
    <name type="scientific">Entomomonas asaccharolytica</name>
    <dbReference type="NCBI Taxonomy" id="2785331"/>
    <lineage>
        <taxon>Bacteria</taxon>
        <taxon>Pseudomonadati</taxon>
        <taxon>Pseudomonadota</taxon>
        <taxon>Gammaproteobacteria</taxon>
        <taxon>Pseudomonadales</taxon>
        <taxon>Pseudomonadaceae</taxon>
        <taxon>Entomomonas</taxon>
    </lineage>
</organism>
<dbReference type="FunFam" id="3.40.50.720:FF:000009">
    <property type="entry name" value="Fatty oxidation complex, alpha subunit"/>
    <property type="match status" value="1"/>
</dbReference>
<dbReference type="GO" id="GO:0006631">
    <property type="term" value="P:fatty acid metabolic process"/>
    <property type="evidence" value="ECO:0007669"/>
    <property type="project" value="InterPro"/>
</dbReference>
<dbReference type="Pfam" id="PF02737">
    <property type="entry name" value="3HCDH_N"/>
    <property type="match status" value="1"/>
</dbReference>
<dbReference type="GO" id="GO:0070403">
    <property type="term" value="F:NAD+ binding"/>
    <property type="evidence" value="ECO:0007669"/>
    <property type="project" value="InterPro"/>
</dbReference>
<dbReference type="InterPro" id="IPR036291">
    <property type="entry name" value="NAD(P)-bd_dom_sf"/>
</dbReference>
<evidence type="ECO:0000259" key="4">
    <source>
        <dbReference type="Pfam" id="PF02737"/>
    </source>
</evidence>
<dbReference type="AlphaFoldDB" id="A0A974NIJ8"/>
<dbReference type="RefSeq" id="WP_201095887.1">
    <property type="nucleotide sequence ID" value="NZ_CP067393.1"/>
</dbReference>
<keyword evidence="1" id="KW-0560">Oxidoreductase</keyword>
<name>A0A974NIJ8_9GAMM</name>
<dbReference type="SUPFAM" id="SSF48179">
    <property type="entry name" value="6-phosphogluconate dehydrogenase C-terminal domain-like"/>
    <property type="match status" value="2"/>
</dbReference>
<dbReference type="KEGG" id="eaz:JHT90_12560"/>
<evidence type="ECO:0000313" key="6">
    <source>
        <dbReference type="Proteomes" id="UP000595278"/>
    </source>
</evidence>
<dbReference type="GO" id="GO:0016616">
    <property type="term" value="F:oxidoreductase activity, acting on the CH-OH group of donors, NAD or NADP as acceptor"/>
    <property type="evidence" value="ECO:0007669"/>
    <property type="project" value="InterPro"/>
</dbReference>
<protein>
    <submittedName>
        <fullName evidence="5">3-hydroxyacyl-CoA dehydrogenase</fullName>
    </submittedName>
</protein>
<feature type="domain" description="3-hydroxyacyl-CoA dehydrogenase C-terminal" evidence="3">
    <location>
        <begin position="408"/>
        <end position="488"/>
    </location>
</feature>
<evidence type="ECO:0000256" key="2">
    <source>
        <dbReference type="ARBA" id="ARBA00023027"/>
    </source>
</evidence>
<dbReference type="InterPro" id="IPR013328">
    <property type="entry name" value="6PGD_dom2"/>
</dbReference>
<dbReference type="Pfam" id="PF00725">
    <property type="entry name" value="3HCDH"/>
    <property type="match status" value="2"/>
</dbReference>
<evidence type="ECO:0000313" key="5">
    <source>
        <dbReference type="EMBL" id="QQP87218.1"/>
    </source>
</evidence>
<dbReference type="Gene3D" id="1.10.1040.10">
    <property type="entry name" value="N-(1-d-carboxylethyl)-l-norvaline Dehydrogenase, domain 2"/>
    <property type="match status" value="2"/>
</dbReference>
<keyword evidence="6" id="KW-1185">Reference proteome</keyword>
<feature type="domain" description="3-hydroxyacyl-CoA dehydrogenase C-terminal" evidence="3">
    <location>
        <begin position="181"/>
        <end position="278"/>
    </location>
</feature>
<dbReference type="PANTHER" id="PTHR48075">
    <property type="entry name" value="3-HYDROXYACYL-COA DEHYDROGENASE FAMILY PROTEIN"/>
    <property type="match status" value="1"/>
</dbReference>
<dbReference type="Gene3D" id="3.40.50.720">
    <property type="entry name" value="NAD(P)-binding Rossmann-like Domain"/>
    <property type="match status" value="1"/>
</dbReference>
<dbReference type="Proteomes" id="UP000595278">
    <property type="component" value="Chromosome"/>
</dbReference>
<dbReference type="EMBL" id="CP067393">
    <property type="protein sequence ID" value="QQP87218.1"/>
    <property type="molecule type" value="Genomic_DNA"/>
</dbReference>
<reference evidence="5 6" key="1">
    <citation type="submission" date="2021-01" db="EMBL/GenBank/DDBJ databases">
        <title>Entomomonas sp. F2A isolated from a house cricket (Acheta domesticus).</title>
        <authorList>
            <person name="Spergser J."/>
            <person name="Busse H.-J."/>
        </authorList>
    </citation>
    <scope>NUCLEOTIDE SEQUENCE [LARGE SCALE GENOMIC DNA]</scope>
    <source>
        <strain evidence="5 6">F2A</strain>
    </source>
</reference>
<keyword evidence="2" id="KW-0520">NAD</keyword>
<proteinExistence type="predicted"/>
<sequence>MGIIGTGVMGAGIAQIAAQADIDVFLFDAREGGAQAAKDSLTKTLNKLVEKGKITEAAAKQSIDHLIVTSKIEELAPCDMVVEAIVENLDVKRGLVQQLEEILRPEAIIASNTSSLSVSAIAAGTKNPERVAGFHFFNPVPLMKVVEVIPGIKTDPAICDLLQDLAVKMGHTGVRAKDTPGFIVNHAGRAYGTEALKILGEGVATIGDIDRVLREGAGFRMGPFELLDLTALDVSHPAMESIYNQFYQEPRYRPHPLTRQMLVAGLLGRKVNEGFYRYDKGTMLNPAQPQPVPSVSNIPAVWLGVECDEDRKVLTDLVSKLGGTVETSTQPSANAICLLAPWGEDATTASIRYNVDPERTVCIDLLCNIEKHRTLMLTPITKTEIRDAAHALFAKDEVSVTVIHDSNGFIVQRILAGIVNLACDIAQQQIASVKDIDLAVRLGLGYPNGPLAWGDILGAKRILTILERINAATGDPRYRPSPWLRRRALLGIPVCHEETTINH</sequence>
<gene>
    <name evidence="5" type="ORF">JHT90_12560</name>
</gene>
<dbReference type="InterPro" id="IPR006108">
    <property type="entry name" value="3HC_DH_C"/>
</dbReference>
<accession>A0A974NIJ8</accession>
<dbReference type="InterPro" id="IPR008927">
    <property type="entry name" value="6-PGluconate_DH-like_C_sf"/>
</dbReference>
<feature type="domain" description="3-hydroxyacyl-CoA dehydrogenase NAD binding" evidence="4">
    <location>
        <begin position="2"/>
        <end position="179"/>
    </location>
</feature>
<evidence type="ECO:0000256" key="1">
    <source>
        <dbReference type="ARBA" id="ARBA00023002"/>
    </source>
</evidence>
<evidence type="ECO:0000259" key="3">
    <source>
        <dbReference type="Pfam" id="PF00725"/>
    </source>
</evidence>
<dbReference type="PANTHER" id="PTHR48075:SF5">
    <property type="entry name" value="3-HYDROXYBUTYRYL-COA DEHYDROGENASE"/>
    <property type="match status" value="1"/>
</dbReference>